<dbReference type="InterPro" id="IPR056906">
    <property type="entry name" value="ORF2/G2P_dom"/>
</dbReference>
<name>A0A976R5A3_9VIRU</name>
<evidence type="ECO:0000313" key="2">
    <source>
        <dbReference type="EMBL" id="UPW41126.1"/>
    </source>
</evidence>
<protein>
    <submittedName>
        <fullName evidence="2">Replication initiator protein</fullName>
    </submittedName>
</protein>
<sequence length="333" mass="39047">MLDVGLKLASGKPNYLMLKMSDKLWDDPRCITVPCRHCIGCRLEYSRQWANRMMLELGYHDSAYFVTLTYDDYHVPISYYADPETGEAFPSLTLRKRDLQLFFKRLRFTFGGDKIRYYACGEYGTDTLRPHYHAIIFGLHLDDLVLYKQSKDGYNYYNSAKLQRCWSERPSVTGLIGNKLDAPYLPIGYVVVGQVTWDTCAYTARYVAKKLMGADAQWYPDHGMELPFTVCSRKPGIGRQYYDDHEEDIYRYDKISISTSTGGRSFRPPSYFDTLYSIEHPVEIERIKTIRRNMADSQMQLKLRRTNMSYLEYLEIEERAHVERAKRLIRSDI</sequence>
<reference evidence="2" key="1">
    <citation type="submission" date="2022-02" db="EMBL/GenBank/DDBJ databases">
        <title>Towards deciphering the DNA virus diversity associated with rodent species in the families Cricetidae and Heteromyidae.</title>
        <authorList>
            <person name="Lund M."/>
            <person name="Larsen B.B."/>
            <person name="Gryseels S."/>
            <person name="Kraberger S."/>
            <person name="Rowsey D.M."/>
            <person name="Steger L."/>
            <person name="Yule K.M."/>
            <person name="Upham N.S."/>
            <person name="Worobey M."/>
            <person name="Van Doorslaer K."/>
            <person name="Varsani A."/>
        </authorList>
    </citation>
    <scope>NUCLEOTIDE SEQUENCE</scope>
    <source>
        <strain evidence="2">UA08Rod_5448</strain>
    </source>
</reference>
<evidence type="ECO:0000259" key="1">
    <source>
        <dbReference type="Pfam" id="PF23343"/>
    </source>
</evidence>
<dbReference type="Pfam" id="PF23343">
    <property type="entry name" value="REP_ORF2-G2P"/>
    <property type="match status" value="1"/>
</dbReference>
<proteinExistence type="predicted"/>
<accession>A0A976R5A3</accession>
<dbReference type="EMBL" id="OM869546">
    <property type="protein sequence ID" value="UPW41126.1"/>
    <property type="molecule type" value="Genomic_DNA"/>
</dbReference>
<feature type="domain" description="Replication-associated protein ORF2/G2P" evidence="1">
    <location>
        <begin position="64"/>
        <end position="210"/>
    </location>
</feature>
<organism evidence="2">
    <name type="scientific">Sigmofec virus UA08Rod_5448</name>
    <dbReference type="NCBI Taxonomy" id="2929425"/>
    <lineage>
        <taxon>Viruses</taxon>
        <taxon>Monodnaviria</taxon>
        <taxon>Sangervirae</taxon>
        <taxon>Phixviricota</taxon>
        <taxon>Malgrandaviricetes</taxon>
        <taxon>Petitvirales</taxon>
        <taxon>Microviridae</taxon>
    </lineage>
</organism>